<accession>A0ABV8BWT7</accession>
<comment type="caution">
    <text evidence="1">The sequence shown here is derived from an EMBL/GenBank/DDBJ whole genome shotgun (WGS) entry which is preliminary data.</text>
</comment>
<reference evidence="2" key="1">
    <citation type="journal article" date="2019" name="Int. J. Syst. Evol. Microbiol.">
        <title>The Global Catalogue of Microorganisms (GCM) 10K type strain sequencing project: providing services to taxonomists for standard genome sequencing and annotation.</title>
        <authorList>
            <consortium name="The Broad Institute Genomics Platform"/>
            <consortium name="The Broad Institute Genome Sequencing Center for Infectious Disease"/>
            <person name="Wu L."/>
            <person name="Ma J."/>
        </authorList>
    </citation>
    <scope>NUCLEOTIDE SEQUENCE [LARGE SCALE GENOMIC DNA]</scope>
    <source>
        <strain evidence="2">CGMCC 4.7405</strain>
    </source>
</reference>
<organism evidence="1 2">
    <name type="scientific">Lentzea rhizosphaerae</name>
    <dbReference type="NCBI Taxonomy" id="2041025"/>
    <lineage>
        <taxon>Bacteria</taxon>
        <taxon>Bacillati</taxon>
        <taxon>Actinomycetota</taxon>
        <taxon>Actinomycetes</taxon>
        <taxon>Pseudonocardiales</taxon>
        <taxon>Pseudonocardiaceae</taxon>
        <taxon>Lentzea</taxon>
    </lineage>
</organism>
<name>A0ABV8BWT7_9PSEU</name>
<evidence type="ECO:0000313" key="1">
    <source>
        <dbReference type="EMBL" id="MFC3894051.1"/>
    </source>
</evidence>
<evidence type="ECO:0000313" key="2">
    <source>
        <dbReference type="Proteomes" id="UP001595690"/>
    </source>
</evidence>
<gene>
    <name evidence="1" type="ORF">ACFOWZ_21455</name>
</gene>
<sequence>MSTTRCATVIMRVLVRSRVAPAVLTVLNVLLDTSTVVTALLLGLAEIVVVLASQPRLTATHAPVVVDDYRATNAASSACTS</sequence>
<dbReference type="RefSeq" id="WP_382375151.1">
    <property type="nucleotide sequence ID" value="NZ_JBHRZI010000016.1"/>
</dbReference>
<protein>
    <submittedName>
        <fullName evidence="1">Uncharacterized protein</fullName>
    </submittedName>
</protein>
<proteinExistence type="predicted"/>
<dbReference type="EMBL" id="JBHRZI010000016">
    <property type="protein sequence ID" value="MFC3894051.1"/>
    <property type="molecule type" value="Genomic_DNA"/>
</dbReference>
<dbReference type="Proteomes" id="UP001595690">
    <property type="component" value="Unassembled WGS sequence"/>
</dbReference>
<keyword evidence="2" id="KW-1185">Reference proteome</keyword>